<evidence type="ECO:0000256" key="7">
    <source>
        <dbReference type="SAM" id="SignalP"/>
    </source>
</evidence>
<feature type="transmembrane region" description="Helical" evidence="6">
    <location>
        <begin position="190"/>
        <end position="210"/>
    </location>
</feature>
<feature type="chain" id="PRO_5030890381" description="Lipid desaturase domain-containing protein" evidence="7">
    <location>
        <begin position="24"/>
        <end position="443"/>
    </location>
</feature>
<feature type="transmembrane region" description="Helical" evidence="6">
    <location>
        <begin position="315"/>
        <end position="334"/>
    </location>
</feature>
<protein>
    <recommendedName>
        <fullName evidence="11">Lipid desaturase domain-containing protein</fullName>
    </recommendedName>
</protein>
<feature type="domain" description="Lipid desaturase" evidence="8">
    <location>
        <begin position="241"/>
        <end position="385"/>
    </location>
</feature>
<evidence type="ECO:0000256" key="5">
    <source>
        <dbReference type="ARBA" id="ARBA00023136"/>
    </source>
</evidence>
<comment type="subcellular location">
    <subcellularLocation>
        <location evidence="1">Membrane</location>
        <topology evidence="1">Multi-pass membrane protein</topology>
    </subcellularLocation>
</comment>
<evidence type="ECO:0000256" key="3">
    <source>
        <dbReference type="ARBA" id="ARBA00022692"/>
    </source>
</evidence>
<dbReference type="UniPathway" id="UPA00199"/>
<dbReference type="PANTHER" id="PTHR48140">
    <property type="entry name" value="FATTY ACID DESATURASE 4, CHLOROPLASTIC-RELATED"/>
    <property type="match status" value="1"/>
</dbReference>
<dbReference type="AlphaFoldDB" id="A0A7S1M5F5"/>
<evidence type="ECO:0000259" key="9">
    <source>
        <dbReference type="Pfam" id="PF24784"/>
    </source>
</evidence>
<evidence type="ECO:0000256" key="2">
    <source>
        <dbReference type="ARBA" id="ARBA00007620"/>
    </source>
</evidence>
<evidence type="ECO:0008006" key="11">
    <source>
        <dbReference type="Google" id="ProtNLM"/>
    </source>
</evidence>
<evidence type="ECO:0000256" key="6">
    <source>
        <dbReference type="SAM" id="Phobius"/>
    </source>
</evidence>
<proteinExistence type="inferred from homology"/>
<organism evidence="10">
    <name type="scientific">Alexandrium catenella</name>
    <name type="common">Red tide dinoflagellate</name>
    <name type="synonym">Gonyaulax catenella</name>
    <dbReference type="NCBI Taxonomy" id="2925"/>
    <lineage>
        <taxon>Eukaryota</taxon>
        <taxon>Sar</taxon>
        <taxon>Alveolata</taxon>
        <taxon>Dinophyceae</taxon>
        <taxon>Gonyaulacales</taxon>
        <taxon>Pyrocystaceae</taxon>
        <taxon>Alexandrium</taxon>
    </lineage>
</organism>
<evidence type="ECO:0000259" key="8">
    <source>
        <dbReference type="Pfam" id="PF10520"/>
    </source>
</evidence>
<evidence type="ECO:0000256" key="4">
    <source>
        <dbReference type="ARBA" id="ARBA00022989"/>
    </source>
</evidence>
<dbReference type="InterPro" id="IPR057626">
    <property type="entry name" value="S-S_Temptin"/>
</dbReference>
<comment type="similarity">
    <text evidence="2">Belongs to the fatty acid desaturase CarF family.</text>
</comment>
<evidence type="ECO:0000256" key="1">
    <source>
        <dbReference type="ARBA" id="ARBA00004141"/>
    </source>
</evidence>
<dbReference type="PANTHER" id="PTHR48140:SF1">
    <property type="entry name" value="FATTY ACID DESATURASE 4, CHLOROPLASTIC-RELATED"/>
    <property type="match status" value="1"/>
</dbReference>
<evidence type="ECO:0000313" key="10">
    <source>
        <dbReference type="EMBL" id="CAD9122463.1"/>
    </source>
</evidence>
<dbReference type="EMBL" id="HBGE01029856">
    <property type="protein sequence ID" value="CAD9122463.1"/>
    <property type="molecule type" value="Transcribed_RNA"/>
</dbReference>
<keyword evidence="5 6" id="KW-0472">Membrane</keyword>
<name>A0A7S1M5F5_ALECA</name>
<feature type="signal peptide" evidence="7">
    <location>
        <begin position="1"/>
        <end position="23"/>
    </location>
</feature>
<dbReference type="GO" id="GO:0016020">
    <property type="term" value="C:membrane"/>
    <property type="evidence" value="ECO:0007669"/>
    <property type="project" value="UniProtKB-SubCell"/>
</dbReference>
<dbReference type="InterPro" id="IPR052864">
    <property type="entry name" value="Chloroplast_FAD_CarF"/>
</dbReference>
<feature type="transmembrane region" description="Helical" evidence="6">
    <location>
        <begin position="286"/>
        <end position="306"/>
    </location>
</feature>
<keyword evidence="3 6" id="KW-0812">Transmembrane</keyword>
<accession>A0A7S1M5F5</accession>
<feature type="transmembrane region" description="Helical" evidence="6">
    <location>
        <begin position="394"/>
        <end position="411"/>
    </location>
</feature>
<keyword evidence="4 6" id="KW-1133">Transmembrane helix</keyword>
<keyword evidence="7" id="KW-0732">Signal</keyword>
<dbReference type="Pfam" id="PF24784">
    <property type="entry name" value="Temptin_C"/>
    <property type="match status" value="1"/>
</dbReference>
<dbReference type="GO" id="GO:0006631">
    <property type="term" value="P:fatty acid metabolic process"/>
    <property type="evidence" value="ECO:0007669"/>
    <property type="project" value="UniProtKB-UniPathway"/>
</dbReference>
<sequence length="443" mass="50750">MAMYPRAMAATSTAIMAVCLAVAVERQWRLASIDGKLLSGRNDAMPNYHHVWWAHDLLFMDSRLPRNLNMFGVHVEKAIRHSGTDLSGIWRELCPLDSDLDNFTNGEELGDPCCLWSREGRGGPFELSGRREYRRWALTHPGGNDKREDVRGIRLSPADCGSYDPARYAEDFRKFYFRRHDGPFEPTPVLVVKVISIAVFVVLLVHWARARGLLADIAPVASSKPRISGRLSFIVMLLSWVYMDLTSGMVHLVLDYLPHWIPVLGDLAKGFQHHHHDPTAIIRISWYAYVSHVHLLCPLIAAMLLFCDASRVQRLFWFWGAVFVHAFQTTHRWAHFPPEVLSWPVRFGQRSGLLLTHERHMNHHEDLEKQFTILSGYGDLLLDSAAALVPPIRYDLWLCLTVVWFLLPMALDVKFRQYFESLELARPKQGQDELGIALRNLDA</sequence>
<feature type="domain" description="Temptin Cys/Cys disulfide" evidence="9">
    <location>
        <begin position="89"/>
        <end position="119"/>
    </location>
</feature>
<reference evidence="10" key="1">
    <citation type="submission" date="2021-01" db="EMBL/GenBank/DDBJ databases">
        <authorList>
            <person name="Corre E."/>
            <person name="Pelletier E."/>
            <person name="Niang G."/>
            <person name="Scheremetjew M."/>
            <person name="Finn R."/>
            <person name="Kale V."/>
            <person name="Holt S."/>
            <person name="Cochrane G."/>
            <person name="Meng A."/>
            <person name="Brown T."/>
            <person name="Cohen L."/>
        </authorList>
    </citation>
    <scope>NUCLEOTIDE SEQUENCE</scope>
    <source>
        <strain evidence="10">OF101</strain>
    </source>
</reference>
<feature type="transmembrane region" description="Helical" evidence="6">
    <location>
        <begin position="231"/>
        <end position="254"/>
    </location>
</feature>
<gene>
    <name evidence="10" type="ORF">ACAT0790_LOCUS17962</name>
</gene>
<dbReference type="Pfam" id="PF10520">
    <property type="entry name" value="Lipid_desat"/>
    <property type="match status" value="1"/>
</dbReference>
<dbReference type="InterPro" id="IPR019547">
    <property type="entry name" value="Lipid_desat"/>
</dbReference>